<organism evidence="5 6">
    <name type="scientific">Desulfobacula phenolica</name>
    <dbReference type="NCBI Taxonomy" id="90732"/>
    <lineage>
        <taxon>Bacteria</taxon>
        <taxon>Pseudomonadati</taxon>
        <taxon>Thermodesulfobacteriota</taxon>
        <taxon>Desulfobacteria</taxon>
        <taxon>Desulfobacterales</taxon>
        <taxon>Desulfobacteraceae</taxon>
        <taxon>Desulfobacula</taxon>
    </lineage>
</organism>
<gene>
    <name evidence="5" type="ORF">SAMN04487931_10310</name>
</gene>
<dbReference type="Gene3D" id="3.40.50.10350">
    <property type="entry name" value="Glycerate kinase, domain 1"/>
    <property type="match status" value="1"/>
</dbReference>
<name>A0A1H2ECC1_9BACT</name>
<evidence type="ECO:0000256" key="4">
    <source>
        <dbReference type="PIRNR" id="PIRNR006078"/>
    </source>
</evidence>
<proteinExistence type="inferred from homology"/>
<dbReference type="RefSeq" id="WP_092231173.1">
    <property type="nucleotide sequence ID" value="NZ_FNLL01000003.1"/>
</dbReference>
<dbReference type="NCBIfam" id="TIGR00045">
    <property type="entry name" value="glycerate kinase"/>
    <property type="match status" value="1"/>
</dbReference>
<evidence type="ECO:0000256" key="2">
    <source>
        <dbReference type="ARBA" id="ARBA00022679"/>
    </source>
</evidence>
<dbReference type="InterPro" id="IPR018193">
    <property type="entry name" value="Glyc_kinase_flavodox-like_fold"/>
</dbReference>
<dbReference type="GO" id="GO:0031388">
    <property type="term" value="P:organic acid phosphorylation"/>
    <property type="evidence" value="ECO:0007669"/>
    <property type="project" value="UniProtKB-UniRule"/>
</dbReference>
<dbReference type="GO" id="GO:0008887">
    <property type="term" value="F:glycerate kinase activity"/>
    <property type="evidence" value="ECO:0007669"/>
    <property type="project" value="UniProtKB-UniRule"/>
</dbReference>
<dbReference type="Pfam" id="PF02595">
    <property type="entry name" value="Gly_kinase"/>
    <property type="match status" value="1"/>
</dbReference>
<evidence type="ECO:0000256" key="1">
    <source>
        <dbReference type="ARBA" id="ARBA00006284"/>
    </source>
</evidence>
<dbReference type="SUPFAM" id="SSF110738">
    <property type="entry name" value="Glycerate kinase I"/>
    <property type="match status" value="1"/>
</dbReference>
<evidence type="ECO:0000313" key="5">
    <source>
        <dbReference type="EMBL" id="SDT92787.1"/>
    </source>
</evidence>
<keyword evidence="3 4" id="KW-0418">Kinase</keyword>
<dbReference type="Gene3D" id="3.90.1510.10">
    <property type="entry name" value="Glycerate kinase, domain 2"/>
    <property type="match status" value="1"/>
</dbReference>
<evidence type="ECO:0000256" key="3">
    <source>
        <dbReference type="ARBA" id="ARBA00022777"/>
    </source>
</evidence>
<reference evidence="6" key="1">
    <citation type="submission" date="2016-10" db="EMBL/GenBank/DDBJ databases">
        <authorList>
            <person name="Varghese N."/>
            <person name="Submissions S."/>
        </authorList>
    </citation>
    <scope>NUCLEOTIDE SEQUENCE [LARGE SCALE GENOMIC DNA]</scope>
    <source>
        <strain evidence="6">DSM 3384</strain>
    </source>
</reference>
<sequence>MSKIIIAPNSFRDCIDTFTVAQAIEIGLRKVLPDIEILKLPIADGGDLTLDVLINVLGGDILYVPVKDPLGRSIIAKYGILPDGNTAIIEMAAATGIRLISKDLLDPMNTTSYGAGQLIHHALNQGCRKLIIGLGGSATVDGGSGMLHALGVKLLDCHGQNISNGGVGLSQLDRLDITGMDPRIKETEIIVACDVENVLVGPYGSALVFGPQKGADSAMIKILDSNLFKFADIINRDLQKNVFSIPYGGANGGMGAALYAFLNAKLERGIDLILRYIGFENLLSGCKLIITAEGKIDEQTLSGKAPYGIAQAARRSNIPIVAIVGQVDNKVKLDDLSIFNAIFPLYKKSMSIEYAINNAPLLVSLTAERVGKLFIDEKL</sequence>
<comment type="similarity">
    <text evidence="1 4">Belongs to the glycerate kinase type-1 family.</text>
</comment>
<dbReference type="InterPro" id="IPR036129">
    <property type="entry name" value="Glycerate_kinase_sf"/>
</dbReference>
<dbReference type="AlphaFoldDB" id="A0A1H2ECC1"/>
<dbReference type="PIRSF" id="PIRSF006078">
    <property type="entry name" value="GlxK"/>
    <property type="match status" value="1"/>
</dbReference>
<accession>A0A1H2ECC1</accession>
<keyword evidence="6" id="KW-1185">Reference proteome</keyword>
<dbReference type="InterPro" id="IPR018197">
    <property type="entry name" value="Glycerate_kinase_RE-like"/>
</dbReference>
<keyword evidence="2 4" id="KW-0808">Transferase</keyword>
<dbReference type="EMBL" id="FNLL01000003">
    <property type="protein sequence ID" value="SDT92787.1"/>
    <property type="molecule type" value="Genomic_DNA"/>
</dbReference>
<evidence type="ECO:0000313" key="6">
    <source>
        <dbReference type="Proteomes" id="UP000199608"/>
    </source>
</evidence>
<dbReference type="PANTHER" id="PTHR21599">
    <property type="entry name" value="GLYCERATE KINASE"/>
    <property type="match status" value="1"/>
</dbReference>
<dbReference type="PANTHER" id="PTHR21599:SF0">
    <property type="entry name" value="GLYCERATE KINASE"/>
    <property type="match status" value="1"/>
</dbReference>
<dbReference type="Proteomes" id="UP000199608">
    <property type="component" value="Unassembled WGS sequence"/>
</dbReference>
<protein>
    <submittedName>
        <fullName evidence="5">Glycerate kinase</fullName>
    </submittedName>
</protein>
<dbReference type="InterPro" id="IPR004381">
    <property type="entry name" value="Glycerate_kinase"/>
</dbReference>